<dbReference type="InterPro" id="IPR009061">
    <property type="entry name" value="DNA-bd_dom_put_sf"/>
</dbReference>
<dbReference type="PROSITE" id="PS50937">
    <property type="entry name" value="HTH_MERR_2"/>
    <property type="match status" value="1"/>
</dbReference>
<dbReference type="Pfam" id="PF13411">
    <property type="entry name" value="MerR_1"/>
    <property type="match status" value="1"/>
</dbReference>
<dbReference type="Gene3D" id="1.10.1660.10">
    <property type="match status" value="1"/>
</dbReference>
<organism evidence="4 5">
    <name type="scientific">Nocardioides islandensis</name>
    <dbReference type="NCBI Taxonomy" id="433663"/>
    <lineage>
        <taxon>Bacteria</taxon>
        <taxon>Bacillati</taxon>
        <taxon>Actinomycetota</taxon>
        <taxon>Actinomycetes</taxon>
        <taxon>Propionibacteriales</taxon>
        <taxon>Nocardioidaceae</taxon>
        <taxon>Nocardioides</taxon>
    </lineage>
</organism>
<evidence type="ECO:0000313" key="4">
    <source>
        <dbReference type="EMBL" id="MBF4766054.1"/>
    </source>
</evidence>
<evidence type="ECO:0000256" key="2">
    <source>
        <dbReference type="SAM" id="MobiDB-lite"/>
    </source>
</evidence>
<comment type="caution">
    <text evidence="4">The sequence shown here is derived from an EMBL/GenBank/DDBJ whole genome shotgun (WGS) entry which is preliminary data.</text>
</comment>
<gene>
    <name evidence="4" type="ORF">ISU07_23200</name>
</gene>
<feature type="domain" description="HTH merR-type" evidence="3">
    <location>
        <begin position="1"/>
        <end position="66"/>
    </location>
</feature>
<protein>
    <submittedName>
        <fullName evidence="4">MerR family transcriptional regulator</fullName>
    </submittedName>
</protein>
<sequence>MAVASELTGVNPPMLRAYEAKGLITPHRTAGGTRRYSADDIADVNRISDLLDEGLNLAGVEAVLDLEEQNRALRAENDRLRKGPQTRDQDGDSDGDSDGD</sequence>
<dbReference type="GO" id="GO:0003700">
    <property type="term" value="F:DNA-binding transcription factor activity"/>
    <property type="evidence" value="ECO:0007669"/>
    <property type="project" value="InterPro"/>
</dbReference>
<dbReference type="SUPFAM" id="SSF46955">
    <property type="entry name" value="Putative DNA-binding domain"/>
    <property type="match status" value="1"/>
</dbReference>
<dbReference type="PROSITE" id="PS00552">
    <property type="entry name" value="HTH_MERR_1"/>
    <property type="match status" value="1"/>
</dbReference>
<dbReference type="EMBL" id="JADKPN010000022">
    <property type="protein sequence ID" value="MBF4766054.1"/>
    <property type="molecule type" value="Genomic_DNA"/>
</dbReference>
<dbReference type="InterPro" id="IPR000551">
    <property type="entry name" value="MerR-type_HTH_dom"/>
</dbReference>
<evidence type="ECO:0000259" key="3">
    <source>
        <dbReference type="PROSITE" id="PS50937"/>
    </source>
</evidence>
<name>A0A930VEJ7_9ACTN</name>
<evidence type="ECO:0000313" key="5">
    <source>
        <dbReference type="Proteomes" id="UP000640489"/>
    </source>
</evidence>
<proteinExistence type="predicted"/>
<accession>A0A930VEJ7</accession>
<feature type="compositionally biased region" description="Acidic residues" evidence="2">
    <location>
        <begin position="91"/>
        <end position="100"/>
    </location>
</feature>
<keyword evidence="1" id="KW-0238">DNA-binding</keyword>
<dbReference type="SMART" id="SM00422">
    <property type="entry name" value="HTH_MERR"/>
    <property type="match status" value="1"/>
</dbReference>
<dbReference type="GO" id="GO:0003677">
    <property type="term" value="F:DNA binding"/>
    <property type="evidence" value="ECO:0007669"/>
    <property type="project" value="UniProtKB-KW"/>
</dbReference>
<dbReference type="PANTHER" id="PTHR30204:SF58">
    <property type="entry name" value="HTH-TYPE TRANSCRIPTIONAL REGULATOR YFMP"/>
    <property type="match status" value="1"/>
</dbReference>
<feature type="compositionally biased region" description="Basic and acidic residues" evidence="2">
    <location>
        <begin position="74"/>
        <end position="90"/>
    </location>
</feature>
<dbReference type="AlphaFoldDB" id="A0A930VEJ7"/>
<feature type="region of interest" description="Disordered" evidence="2">
    <location>
        <begin position="74"/>
        <end position="100"/>
    </location>
</feature>
<dbReference type="PANTHER" id="PTHR30204">
    <property type="entry name" value="REDOX-CYCLING DRUG-SENSING TRANSCRIPTIONAL ACTIVATOR SOXR"/>
    <property type="match status" value="1"/>
</dbReference>
<evidence type="ECO:0000256" key="1">
    <source>
        <dbReference type="ARBA" id="ARBA00023125"/>
    </source>
</evidence>
<dbReference type="Proteomes" id="UP000640489">
    <property type="component" value="Unassembled WGS sequence"/>
</dbReference>
<reference evidence="4" key="1">
    <citation type="submission" date="2020-11" db="EMBL/GenBank/DDBJ databases">
        <title>Nocardioides sp. nov., isolated from Soil of Cynanchum wilfordii Hemsley rhizosphere.</title>
        <authorList>
            <person name="Lee J.-S."/>
            <person name="Suh M.K."/>
            <person name="Kim J.-S."/>
        </authorList>
    </citation>
    <scope>NUCLEOTIDE SEQUENCE</scope>
    <source>
        <strain evidence="4">KCTC 19275</strain>
    </source>
</reference>
<keyword evidence="5" id="KW-1185">Reference proteome</keyword>
<dbReference type="InterPro" id="IPR047057">
    <property type="entry name" value="MerR_fam"/>
</dbReference>